<comment type="subcellular location">
    <subcellularLocation>
        <location evidence="1">Nucleus</location>
    </subcellularLocation>
</comment>
<evidence type="ECO:0000313" key="9">
    <source>
        <dbReference type="Proteomes" id="UP000193986"/>
    </source>
</evidence>
<proteinExistence type="predicted"/>
<keyword evidence="5" id="KW-0539">Nucleus</keyword>
<evidence type="ECO:0000256" key="2">
    <source>
        <dbReference type="ARBA" id="ARBA00022969"/>
    </source>
</evidence>
<dbReference type="PANTHER" id="PTHR33572:SF18">
    <property type="entry name" value="SPORE DEVELOPMENT REGULATOR VOSA"/>
    <property type="match status" value="1"/>
</dbReference>
<evidence type="ECO:0000313" key="8">
    <source>
        <dbReference type="EMBL" id="ORY34818.1"/>
    </source>
</evidence>
<feature type="compositionally biased region" description="Low complexity" evidence="6">
    <location>
        <begin position="265"/>
        <end position="276"/>
    </location>
</feature>
<dbReference type="OrthoDB" id="5599552at2759"/>
<dbReference type="InterPro" id="IPR037525">
    <property type="entry name" value="Velvet_dom"/>
</dbReference>
<keyword evidence="9" id="KW-1185">Reference proteome</keyword>
<evidence type="ECO:0000256" key="4">
    <source>
        <dbReference type="ARBA" id="ARBA00023163"/>
    </source>
</evidence>
<dbReference type="InterPro" id="IPR021740">
    <property type="entry name" value="Velvet"/>
</dbReference>
<name>A0A1Y2BJ71_9TREE</name>
<dbReference type="AlphaFoldDB" id="A0A1Y2BJ71"/>
<evidence type="ECO:0000256" key="1">
    <source>
        <dbReference type="ARBA" id="ARBA00004123"/>
    </source>
</evidence>
<dbReference type="Proteomes" id="UP000193986">
    <property type="component" value="Unassembled WGS sequence"/>
</dbReference>
<keyword evidence="2" id="KW-0749">Sporulation</keyword>
<evidence type="ECO:0000256" key="5">
    <source>
        <dbReference type="ARBA" id="ARBA00023242"/>
    </source>
</evidence>
<comment type="caution">
    <text evidence="8">The sequence shown here is derived from an EMBL/GenBank/DDBJ whole genome shotgun (WGS) entry which is preliminary data.</text>
</comment>
<dbReference type="Gene3D" id="2.60.40.3960">
    <property type="entry name" value="Velvet domain"/>
    <property type="match status" value="1"/>
</dbReference>
<keyword evidence="3" id="KW-0805">Transcription regulation</keyword>
<protein>
    <submittedName>
        <fullName evidence="8">Velvet factor-domain-containing protein</fullName>
    </submittedName>
</protein>
<keyword evidence="4" id="KW-0804">Transcription</keyword>
<gene>
    <name evidence="8" type="ORF">BCR39DRAFT_514954</name>
</gene>
<feature type="region of interest" description="Disordered" evidence="6">
    <location>
        <begin position="165"/>
        <end position="218"/>
    </location>
</feature>
<reference evidence="8 9" key="1">
    <citation type="submission" date="2016-07" db="EMBL/GenBank/DDBJ databases">
        <title>Pervasive Adenine N6-methylation of Active Genes in Fungi.</title>
        <authorList>
            <consortium name="DOE Joint Genome Institute"/>
            <person name="Mondo S.J."/>
            <person name="Dannebaum R.O."/>
            <person name="Kuo R.C."/>
            <person name="Labutti K."/>
            <person name="Haridas S."/>
            <person name="Kuo A."/>
            <person name="Salamov A."/>
            <person name="Ahrendt S.R."/>
            <person name="Lipzen A."/>
            <person name="Sullivan W."/>
            <person name="Andreopoulos W.B."/>
            <person name="Clum A."/>
            <person name="Lindquist E."/>
            <person name="Daum C."/>
            <person name="Ramamoorthy G.K."/>
            <person name="Gryganskyi A."/>
            <person name="Culley D."/>
            <person name="Magnuson J.K."/>
            <person name="James T.Y."/>
            <person name="O'Malley M.A."/>
            <person name="Stajich J.E."/>
            <person name="Spatafora J.W."/>
            <person name="Visel A."/>
            <person name="Grigoriev I.V."/>
        </authorList>
    </citation>
    <scope>NUCLEOTIDE SEQUENCE [LARGE SCALE GENOMIC DNA]</scope>
    <source>
        <strain evidence="8 9">68-887.2</strain>
    </source>
</reference>
<evidence type="ECO:0000256" key="3">
    <source>
        <dbReference type="ARBA" id="ARBA00023015"/>
    </source>
</evidence>
<dbReference type="Pfam" id="PF11754">
    <property type="entry name" value="Velvet"/>
    <property type="match status" value="2"/>
</dbReference>
<feature type="region of interest" description="Disordered" evidence="6">
    <location>
        <begin position="244"/>
        <end position="352"/>
    </location>
</feature>
<evidence type="ECO:0000259" key="7">
    <source>
        <dbReference type="PROSITE" id="PS51821"/>
    </source>
</evidence>
<feature type="domain" description="Velvet" evidence="7">
    <location>
        <begin position="1"/>
        <end position="168"/>
    </location>
</feature>
<dbReference type="GO" id="GO:0030435">
    <property type="term" value="P:sporulation resulting in formation of a cellular spore"/>
    <property type="evidence" value="ECO:0007669"/>
    <property type="project" value="UniProtKB-KW"/>
</dbReference>
<dbReference type="GO" id="GO:0005634">
    <property type="term" value="C:nucleus"/>
    <property type="evidence" value="ECO:0007669"/>
    <property type="project" value="UniProtKB-SubCell"/>
</dbReference>
<dbReference type="EMBL" id="MCFC01000002">
    <property type="protein sequence ID" value="ORY34818.1"/>
    <property type="molecule type" value="Genomic_DNA"/>
</dbReference>
<accession>A0A1Y2BJ71</accession>
<evidence type="ECO:0000256" key="6">
    <source>
        <dbReference type="SAM" id="MobiDB-lite"/>
    </source>
</evidence>
<dbReference type="PROSITE" id="PS51821">
    <property type="entry name" value="VELVET"/>
    <property type="match status" value="1"/>
</dbReference>
<organism evidence="8 9">
    <name type="scientific">Naematelia encephala</name>
    <dbReference type="NCBI Taxonomy" id="71784"/>
    <lineage>
        <taxon>Eukaryota</taxon>
        <taxon>Fungi</taxon>
        <taxon>Dikarya</taxon>
        <taxon>Basidiomycota</taxon>
        <taxon>Agaricomycotina</taxon>
        <taxon>Tremellomycetes</taxon>
        <taxon>Tremellales</taxon>
        <taxon>Naemateliaceae</taxon>
        <taxon>Naematelia</taxon>
    </lineage>
</organism>
<dbReference type="PANTHER" id="PTHR33572">
    <property type="entry name" value="SPORE DEVELOPMENT REGULATOR VOSA"/>
    <property type="match status" value="1"/>
</dbReference>
<sequence length="352" mass="39155">MYSLRVCQQPERARLCSYKEENETIDRRPVDPPPVVEVLSSDEHPPDSTTLFVRVLLIGTDNENVKVVKTPQGSDATAGEVVQTPEKLRLLDGSWGALCVFAKLSIRLPGVFQLKFILYETSLSGVEQISSTTSEPFEVYSPKLFKGMKESTPLTRHLAAQGLKVKLRTDTTVGRQSDSRRRTHASPETRQASPDSRLVWTEGEPVAPKRRRVGDDGMIPSIMTSWMDSTPRFDLSAFSLDSQKRDPSRLYSPQNSHPHPHIHTHTTTSTSTFQQSTPPPPPPPASTASPSKHRSRPSTNRLSIGPGDDGLPVLPFFAPPRLTTLIHPPEPEPEHEPDDDSDLLPPIRWPYS</sequence>
<dbReference type="InterPro" id="IPR038491">
    <property type="entry name" value="Velvet_dom_sf"/>
</dbReference>
<dbReference type="InParanoid" id="A0A1Y2BJ71"/>
<dbReference type="STRING" id="71784.A0A1Y2BJ71"/>